<evidence type="ECO:0000256" key="1">
    <source>
        <dbReference type="ARBA" id="ARBA00003291"/>
    </source>
</evidence>
<dbReference type="InterPro" id="IPR002048">
    <property type="entry name" value="EF_hand_dom"/>
</dbReference>
<feature type="domain" description="EF-hand" evidence="6">
    <location>
        <begin position="154"/>
        <end position="189"/>
    </location>
</feature>
<comment type="function">
    <text evidence="1">Potential calcium sensor.</text>
</comment>
<feature type="region of interest" description="Disordered" evidence="5">
    <location>
        <begin position="11"/>
        <end position="44"/>
    </location>
</feature>
<sequence>MSFLNFRIRASNKPSEARPAVVRSIPIEPHKKTAPPAPTTLKKPGMDDLRRVFDKFDADRDGKISRNEYKAAVRAMGKGGAGANDAETAKAFAAMDSDGDGFICFKEFVGVYEADGGLKTGEIESAFRAYDLDGDGKVSAEELAQVLRRVGECCSLEACRKMVRAVDADGDGYVSLDEFLSMMTRSMKASP</sequence>
<dbReference type="AlphaFoldDB" id="A0A7N0UC95"/>
<dbReference type="CDD" id="cd15898">
    <property type="entry name" value="EFh_PI-PLC"/>
    <property type="match status" value="1"/>
</dbReference>
<dbReference type="FunFam" id="1.10.238.10:FF:000089">
    <property type="entry name" value="calmodulin-like protein 3"/>
    <property type="match status" value="1"/>
</dbReference>
<keyword evidence="4" id="KW-0106">Calcium</keyword>
<dbReference type="SUPFAM" id="SSF47473">
    <property type="entry name" value="EF-hand"/>
    <property type="match status" value="1"/>
</dbReference>
<protein>
    <recommendedName>
        <fullName evidence="6">EF-hand domain-containing protein</fullName>
    </recommendedName>
</protein>
<feature type="domain" description="EF-hand" evidence="6">
    <location>
        <begin position="118"/>
        <end position="153"/>
    </location>
</feature>
<dbReference type="Gene3D" id="1.10.238.10">
    <property type="entry name" value="EF-hand"/>
    <property type="match status" value="2"/>
</dbReference>
<proteinExistence type="predicted"/>
<dbReference type="PROSITE" id="PS00018">
    <property type="entry name" value="EF_HAND_1"/>
    <property type="match status" value="3"/>
</dbReference>
<evidence type="ECO:0000259" key="6">
    <source>
        <dbReference type="PROSITE" id="PS50222"/>
    </source>
</evidence>
<dbReference type="GO" id="GO:0005737">
    <property type="term" value="C:cytoplasm"/>
    <property type="evidence" value="ECO:0007669"/>
    <property type="project" value="UniProtKB-ARBA"/>
</dbReference>
<evidence type="ECO:0000313" key="7">
    <source>
        <dbReference type="EnsemblPlants" id="Kaladp0060s0164.1.v1.1.CDS.1"/>
    </source>
</evidence>
<dbReference type="CDD" id="cd00051">
    <property type="entry name" value="EFh"/>
    <property type="match status" value="1"/>
</dbReference>
<evidence type="ECO:0000256" key="4">
    <source>
        <dbReference type="ARBA" id="ARBA00022837"/>
    </source>
</evidence>
<dbReference type="InterPro" id="IPR011992">
    <property type="entry name" value="EF-hand-dom_pair"/>
</dbReference>
<keyword evidence="2" id="KW-0479">Metal-binding</keyword>
<dbReference type="Pfam" id="PF13499">
    <property type="entry name" value="EF-hand_7"/>
    <property type="match status" value="2"/>
</dbReference>
<evidence type="ECO:0000256" key="2">
    <source>
        <dbReference type="ARBA" id="ARBA00022723"/>
    </source>
</evidence>
<name>A0A7N0UC95_KALFE</name>
<feature type="domain" description="EF-hand" evidence="6">
    <location>
        <begin position="83"/>
        <end position="117"/>
    </location>
</feature>
<keyword evidence="3" id="KW-0677">Repeat</keyword>
<accession>A0A7N0UC95</accession>
<evidence type="ECO:0000256" key="5">
    <source>
        <dbReference type="SAM" id="MobiDB-lite"/>
    </source>
</evidence>
<organism evidence="7 8">
    <name type="scientific">Kalanchoe fedtschenkoi</name>
    <name type="common">Lavender scallops</name>
    <name type="synonym">South American air plant</name>
    <dbReference type="NCBI Taxonomy" id="63787"/>
    <lineage>
        <taxon>Eukaryota</taxon>
        <taxon>Viridiplantae</taxon>
        <taxon>Streptophyta</taxon>
        <taxon>Embryophyta</taxon>
        <taxon>Tracheophyta</taxon>
        <taxon>Spermatophyta</taxon>
        <taxon>Magnoliopsida</taxon>
        <taxon>eudicotyledons</taxon>
        <taxon>Gunneridae</taxon>
        <taxon>Pentapetalae</taxon>
        <taxon>Saxifragales</taxon>
        <taxon>Crassulaceae</taxon>
        <taxon>Kalanchoe</taxon>
    </lineage>
</organism>
<keyword evidence="8" id="KW-1185">Reference proteome</keyword>
<dbReference type="EnsemblPlants" id="Kaladp0060s0164.1.v1.1">
    <property type="protein sequence ID" value="Kaladp0060s0164.1.v1.1.CDS.1"/>
    <property type="gene ID" value="Kaladp0060s0164.v1.1"/>
</dbReference>
<dbReference type="SMART" id="SM00054">
    <property type="entry name" value="EFh"/>
    <property type="match status" value="4"/>
</dbReference>
<dbReference type="InterPro" id="IPR039647">
    <property type="entry name" value="EF_hand_pair_protein_CML-like"/>
</dbReference>
<reference evidence="7" key="1">
    <citation type="submission" date="2021-01" db="UniProtKB">
        <authorList>
            <consortium name="EnsemblPlants"/>
        </authorList>
    </citation>
    <scope>IDENTIFICATION</scope>
</reference>
<feature type="domain" description="EF-hand" evidence="6">
    <location>
        <begin position="44"/>
        <end position="79"/>
    </location>
</feature>
<evidence type="ECO:0000256" key="3">
    <source>
        <dbReference type="ARBA" id="ARBA00022737"/>
    </source>
</evidence>
<dbReference type="PROSITE" id="PS50222">
    <property type="entry name" value="EF_HAND_2"/>
    <property type="match status" value="4"/>
</dbReference>
<dbReference type="Gramene" id="Kaladp0060s0164.1.v1.1">
    <property type="protein sequence ID" value="Kaladp0060s0164.1.v1.1.CDS.1"/>
    <property type="gene ID" value="Kaladp0060s0164.v1.1"/>
</dbReference>
<dbReference type="InterPro" id="IPR018247">
    <property type="entry name" value="EF_Hand_1_Ca_BS"/>
</dbReference>
<dbReference type="PANTHER" id="PTHR10891">
    <property type="entry name" value="EF-HAND CALCIUM-BINDING DOMAIN CONTAINING PROTEIN"/>
    <property type="match status" value="1"/>
</dbReference>
<dbReference type="GO" id="GO:0005509">
    <property type="term" value="F:calcium ion binding"/>
    <property type="evidence" value="ECO:0007669"/>
    <property type="project" value="InterPro"/>
</dbReference>
<evidence type="ECO:0000313" key="8">
    <source>
        <dbReference type="Proteomes" id="UP000594263"/>
    </source>
</evidence>
<dbReference type="Proteomes" id="UP000594263">
    <property type="component" value="Unplaced"/>
</dbReference>
<dbReference type="OMA" id="TRTMKVC"/>